<reference evidence="8" key="2">
    <citation type="submission" date="2025-09" db="UniProtKB">
        <authorList>
            <consortium name="Ensembl"/>
        </authorList>
    </citation>
    <scope>IDENTIFICATION</scope>
</reference>
<dbReference type="GO" id="GO:0045786">
    <property type="term" value="P:negative regulation of cell cycle"/>
    <property type="evidence" value="ECO:0007669"/>
    <property type="project" value="TreeGrafter"/>
</dbReference>
<feature type="region of interest" description="Disordered" evidence="6">
    <location>
        <begin position="44"/>
        <end position="65"/>
    </location>
</feature>
<keyword evidence="2 5" id="KW-0175">Coiled coil</keyword>
<evidence type="ECO:0000313" key="9">
    <source>
        <dbReference type="Proteomes" id="UP000694427"/>
    </source>
</evidence>
<reference evidence="8" key="1">
    <citation type="submission" date="2025-08" db="UniProtKB">
        <authorList>
            <consortium name="Ensembl"/>
        </authorList>
    </citation>
    <scope>IDENTIFICATION</scope>
</reference>
<dbReference type="Gene3D" id="1.20.5.1180">
    <property type="entry name" value="Geminin coiled-coil domain"/>
    <property type="match status" value="1"/>
</dbReference>
<evidence type="ECO:0000256" key="4">
    <source>
        <dbReference type="ARBA" id="ARBA00023306"/>
    </source>
</evidence>
<accession>A0A8C1NYA6</accession>
<evidence type="ECO:0000256" key="7">
    <source>
        <dbReference type="SAM" id="Phobius"/>
    </source>
</evidence>
<dbReference type="Proteomes" id="UP000694427">
    <property type="component" value="Unplaced"/>
</dbReference>
<dbReference type="PANTHER" id="PTHR13372">
    <property type="entry name" value="GEMININ"/>
    <property type="match status" value="1"/>
</dbReference>
<evidence type="ECO:0000313" key="8">
    <source>
        <dbReference type="Ensembl" id="ENSCCRP00010098288.1"/>
    </source>
</evidence>
<feature type="transmembrane region" description="Helical" evidence="7">
    <location>
        <begin position="106"/>
        <end position="132"/>
    </location>
</feature>
<dbReference type="AlphaFoldDB" id="A0A8C1NYA6"/>
<keyword evidence="4" id="KW-0131">Cell cycle</keyword>
<dbReference type="CDD" id="cd22588">
    <property type="entry name" value="GemC1_CC"/>
    <property type="match status" value="1"/>
</dbReference>
<organism evidence="8 9">
    <name type="scientific">Cyprinus carpio</name>
    <name type="common">Common carp</name>
    <dbReference type="NCBI Taxonomy" id="7962"/>
    <lineage>
        <taxon>Eukaryota</taxon>
        <taxon>Metazoa</taxon>
        <taxon>Chordata</taxon>
        <taxon>Craniata</taxon>
        <taxon>Vertebrata</taxon>
        <taxon>Euteleostomi</taxon>
        <taxon>Actinopterygii</taxon>
        <taxon>Neopterygii</taxon>
        <taxon>Teleostei</taxon>
        <taxon>Ostariophysi</taxon>
        <taxon>Cypriniformes</taxon>
        <taxon>Cyprinidae</taxon>
        <taxon>Cyprininae</taxon>
        <taxon>Cyprinus</taxon>
    </lineage>
</organism>
<keyword evidence="3" id="KW-0539">Nucleus</keyword>
<feature type="region of interest" description="Disordered" evidence="6">
    <location>
        <begin position="295"/>
        <end position="314"/>
    </location>
</feature>
<dbReference type="PANTHER" id="PTHR13372:SF2">
    <property type="entry name" value="GEMININ COILED-COIL DOMAIN-CONTAINING PROTEIN 1"/>
    <property type="match status" value="1"/>
</dbReference>
<keyword evidence="7" id="KW-0472">Membrane</keyword>
<feature type="compositionally biased region" description="Polar residues" evidence="6">
    <location>
        <begin position="417"/>
        <end position="439"/>
    </location>
</feature>
<name>A0A8C1NYA6_CYPCA</name>
<evidence type="ECO:0000256" key="6">
    <source>
        <dbReference type="SAM" id="MobiDB-lite"/>
    </source>
</evidence>
<comment type="subcellular location">
    <subcellularLocation>
        <location evidence="1">Nucleus</location>
    </subcellularLocation>
</comment>
<dbReference type="GO" id="GO:0005634">
    <property type="term" value="C:nucleus"/>
    <property type="evidence" value="ECO:0007669"/>
    <property type="project" value="UniProtKB-SubCell"/>
</dbReference>
<dbReference type="Ensembl" id="ENSCCRT00010109019.1">
    <property type="protein sequence ID" value="ENSCCRP00010098288.1"/>
    <property type="gene ID" value="ENSCCRG00010043066.1"/>
</dbReference>
<evidence type="ECO:0000256" key="5">
    <source>
        <dbReference type="SAM" id="Coils"/>
    </source>
</evidence>
<feature type="coiled-coil region" evidence="5">
    <location>
        <begin position="181"/>
        <end position="211"/>
    </location>
</feature>
<evidence type="ECO:0000256" key="1">
    <source>
        <dbReference type="ARBA" id="ARBA00004123"/>
    </source>
</evidence>
<dbReference type="GO" id="GO:0008156">
    <property type="term" value="P:negative regulation of DNA replication"/>
    <property type="evidence" value="ECO:0007669"/>
    <property type="project" value="TreeGrafter"/>
</dbReference>
<keyword evidence="9" id="KW-1185">Reference proteome</keyword>
<feature type="compositionally biased region" description="Polar residues" evidence="6">
    <location>
        <begin position="379"/>
        <end position="394"/>
    </location>
</feature>
<evidence type="ECO:0000256" key="2">
    <source>
        <dbReference type="ARBA" id="ARBA00023054"/>
    </source>
</evidence>
<feature type="region of interest" description="Disordered" evidence="6">
    <location>
        <begin position="379"/>
        <end position="440"/>
    </location>
</feature>
<keyword evidence="7" id="KW-0812">Transmembrane</keyword>
<keyword evidence="7" id="KW-1133">Transmembrane helix</keyword>
<protein>
    <submittedName>
        <fullName evidence="8">Geminin coiled-coil domain containing</fullName>
    </submittedName>
</protein>
<evidence type="ECO:0000256" key="3">
    <source>
        <dbReference type="ARBA" id="ARBA00023242"/>
    </source>
</evidence>
<proteinExistence type="predicted"/>
<sequence>MLSCQDLSFAGGQRYDYSTSTSADGSVDVSTATLVSLWDAGPLDNAARQHEPPRRGKSCNMPGPAAREASRLDKLEFFHLGFFSSCFVRVEMDCGVSGYIQSVSSFGLFLLFLNSLFISLMLFFIIFFLFSLCHIARPLLIRIMTCVSNLLFVLDLLPVSEHGLGHRSTWPDQLSPQLQRNKQLQDTLMQREEELARLQEENNKLKEFLNSSYVKSLEEKTKRLLSNCKVPDGPRHRKRTYDDFRNLSQLLHSGEGKQTCRNLSLEFCSTEELAATPPLDSWILETLGLQDENTVDPEHSFNTPSFRCPLPTEDPYSTTNVDKAVGLSPNAETRCDYSNIVDSSRNCSLDTSSGYSTSQSLGSDYSTLDPSTLYTITTTGSLVSSPPVTTTAQHFTPPRAASTPFHPQDVSPGPYYNTPSCDSSSPPGGNSQLFSTPRMSRSRTDLAFSMSLSPQNSVKTHSFPQGQAFTRRDAQGGWNFTWVPKQCS</sequence>
<dbReference type="InterPro" id="IPR059237">
    <property type="entry name" value="GemC1_CC"/>
</dbReference>